<dbReference type="Proteomes" id="UP001054821">
    <property type="component" value="Chromosome 7"/>
</dbReference>
<dbReference type="PANTHER" id="PTHR46890">
    <property type="entry name" value="NON-LTR RETROLELEMENT REVERSE TRANSCRIPTASE-LIKE PROTEIN-RELATED"/>
    <property type="match status" value="1"/>
</dbReference>
<keyword evidence="2" id="KW-1185">Reference proteome</keyword>
<name>A0AAD4V256_PRUDU</name>
<sequence length="152" mass="17445">MKVDDVFLDYYNRLFSSASANMSIEIFEAVYARQMAQFFLSLVFTLEEVKSAIKSMRPTKVPSLDWIPTLFYQLYWNIICYDICQLCLDVLDGSDGVAYFNHTMIALIQKVNSPSQVTEFCPISLCNVLYKIISKVLANMLKKAMPDVTSEY</sequence>
<dbReference type="InterPro" id="IPR052343">
    <property type="entry name" value="Retrotransposon-Effector_Assoc"/>
</dbReference>
<evidence type="ECO:0008006" key="3">
    <source>
        <dbReference type="Google" id="ProtNLM"/>
    </source>
</evidence>
<evidence type="ECO:0000313" key="1">
    <source>
        <dbReference type="EMBL" id="KAI5317220.1"/>
    </source>
</evidence>
<organism evidence="1 2">
    <name type="scientific">Prunus dulcis</name>
    <name type="common">Almond</name>
    <name type="synonym">Amygdalus dulcis</name>
    <dbReference type="NCBI Taxonomy" id="3755"/>
    <lineage>
        <taxon>Eukaryota</taxon>
        <taxon>Viridiplantae</taxon>
        <taxon>Streptophyta</taxon>
        <taxon>Embryophyta</taxon>
        <taxon>Tracheophyta</taxon>
        <taxon>Spermatophyta</taxon>
        <taxon>Magnoliopsida</taxon>
        <taxon>eudicotyledons</taxon>
        <taxon>Gunneridae</taxon>
        <taxon>Pentapetalae</taxon>
        <taxon>rosids</taxon>
        <taxon>fabids</taxon>
        <taxon>Rosales</taxon>
        <taxon>Rosaceae</taxon>
        <taxon>Amygdaloideae</taxon>
        <taxon>Amygdaleae</taxon>
        <taxon>Prunus</taxon>
    </lineage>
</organism>
<dbReference type="EMBL" id="JAJFAZ020000007">
    <property type="protein sequence ID" value="KAI5317220.1"/>
    <property type="molecule type" value="Genomic_DNA"/>
</dbReference>
<protein>
    <recommendedName>
        <fullName evidence="3">Reverse transcriptase domain-containing protein</fullName>
    </recommendedName>
</protein>
<dbReference type="PANTHER" id="PTHR46890:SF48">
    <property type="entry name" value="RNA-DIRECTED DNA POLYMERASE"/>
    <property type="match status" value="1"/>
</dbReference>
<dbReference type="AlphaFoldDB" id="A0AAD4V256"/>
<reference evidence="1 2" key="1">
    <citation type="journal article" date="2022" name="G3 (Bethesda)">
        <title>Whole-genome sequence and methylome profiling of the almond [Prunus dulcis (Mill.) D.A. Webb] cultivar 'Nonpareil'.</title>
        <authorList>
            <person name="D'Amico-Willman K.M."/>
            <person name="Ouma W.Z."/>
            <person name="Meulia T."/>
            <person name="Sideli G.M."/>
            <person name="Gradziel T.M."/>
            <person name="Fresnedo-Ramirez J."/>
        </authorList>
    </citation>
    <scope>NUCLEOTIDE SEQUENCE [LARGE SCALE GENOMIC DNA]</scope>
    <source>
        <strain evidence="1">Clone GOH B32 T37-40</strain>
    </source>
</reference>
<comment type="caution">
    <text evidence="1">The sequence shown here is derived from an EMBL/GenBank/DDBJ whole genome shotgun (WGS) entry which is preliminary data.</text>
</comment>
<evidence type="ECO:0000313" key="2">
    <source>
        <dbReference type="Proteomes" id="UP001054821"/>
    </source>
</evidence>
<accession>A0AAD4V256</accession>
<gene>
    <name evidence="1" type="ORF">L3X38_036927</name>
</gene>
<proteinExistence type="predicted"/>